<dbReference type="GO" id="GO:0006952">
    <property type="term" value="P:defense response"/>
    <property type="evidence" value="ECO:0007669"/>
    <property type="project" value="UniProtKB-KW"/>
</dbReference>
<dbReference type="GO" id="GO:0004568">
    <property type="term" value="F:chitinase activity"/>
    <property type="evidence" value="ECO:0007669"/>
    <property type="project" value="InterPro"/>
</dbReference>
<dbReference type="EMBL" id="PKMF04000143">
    <property type="protein sequence ID" value="KAK7847338.1"/>
    <property type="molecule type" value="Genomic_DNA"/>
</dbReference>
<keyword evidence="1" id="KW-0147">Chitin-binding</keyword>
<evidence type="ECO:0000259" key="5">
    <source>
        <dbReference type="Pfam" id="PF00182"/>
    </source>
</evidence>
<dbReference type="FunFam" id="3.30.20.10:FF:000001">
    <property type="entry name" value="Endochitinase (Chitinase)"/>
    <property type="match status" value="1"/>
</dbReference>
<keyword evidence="3" id="KW-1015">Disulfide bond</keyword>
<evidence type="ECO:0000256" key="3">
    <source>
        <dbReference type="ARBA" id="ARBA00023157"/>
    </source>
</evidence>
<evidence type="ECO:0000256" key="1">
    <source>
        <dbReference type="ARBA" id="ARBA00022669"/>
    </source>
</evidence>
<feature type="domain" description="Glycoside hydrolase family 19 catalytic" evidence="5">
    <location>
        <begin position="157"/>
        <end position="317"/>
    </location>
</feature>
<feature type="chain" id="PRO_5043597859" evidence="4">
    <location>
        <begin position="24"/>
        <end position="341"/>
    </location>
</feature>
<protein>
    <submittedName>
        <fullName evidence="6">Chitinase-like protein 2</fullName>
    </submittedName>
</protein>
<comment type="caution">
    <text evidence="6">The sequence shown here is derived from an EMBL/GenBank/DDBJ whole genome shotgun (WGS) entry which is preliminary data.</text>
</comment>
<dbReference type="GO" id="GO:0006032">
    <property type="term" value="P:chitin catabolic process"/>
    <property type="evidence" value="ECO:0007669"/>
    <property type="project" value="InterPro"/>
</dbReference>
<gene>
    <name evidence="6" type="primary">CTL2_2</name>
    <name evidence="6" type="ORF">CFP56_006787</name>
</gene>
<organism evidence="6 7">
    <name type="scientific">Quercus suber</name>
    <name type="common">Cork oak</name>
    <dbReference type="NCBI Taxonomy" id="58331"/>
    <lineage>
        <taxon>Eukaryota</taxon>
        <taxon>Viridiplantae</taxon>
        <taxon>Streptophyta</taxon>
        <taxon>Embryophyta</taxon>
        <taxon>Tracheophyta</taxon>
        <taxon>Spermatophyta</taxon>
        <taxon>Magnoliopsida</taxon>
        <taxon>eudicotyledons</taxon>
        <taxon>Gunneridae</taxon>
        <taxon>Pentapetalae</taxon>
        <taxon>rosids</taxon>
        <taxon>fabids</taxon>
        <taxon>Fagales</taxon>
        <taxon>Fagaceae</taxon>
        <taxon>Quercus</taxon>
    </lineage>
</organism>
<keyword evidence="4" id="KW-0732">Signal</keyword>
<dbReference type="InterPro" id="IPR023346">
    <property type="entry name" value="Lysozyme-like_dom_sf"/>
</dbReference>
<dbReference type="CDD" id="cd00325">
    <property type="entry name" value="chitinase_GH19"/>
    <property type="match status" value="1"/>
</dbReference>
<dbReference type="PANTHER" id="PTHR22595">
    <property type="entry name" value="CHITINASE-RELATED"/>
    <property type="match status" value="1"/>
</dbReference>
<dbReference type="InterPro" id="IPR000726">
    <property type="entry name" value="Glyco_hydro_19_cat"/>
</dbReference>
<keyword evidence="7" id="KW-1185">Reference proteome</keyword>
<evidence type="ECO:0000313" key="6">
    <source>
        <dbReference type="EMBL" id="KAK7847338.1"/>
    </source>
</evidence>
<dbReference type="GO" id="GO:0008061">
    <property type="term" value="F:chitin binding"/>
    <property type="evidence" value="ECO:0007669"/>
    <property type="project" value="UniProtKB-KW"/>
</dbReference>
<reference evidence="6 7" key="1">
    <citation type="journal article" date="2018" name="Sci. Data">
        <title>The draft genome sequence of cork oak.</title>
        <authorList>
            <person name="Ramos A.M."/>
            <person name="Usie A."/>
            <person name="Barbosa P."/>
            <person name="Barros P.M."/>
            <person name="Capote T."/>
            <person name="Chaves I."/>
            <person name="Simoes F."/>
            <person name="Abreu I."/>
            <person name="Carrasquinho I."/>
            <person name="Faro C."/>
            <person name="Guimaraes J.B."/>
            <person name="Mendonca D."/>
            <person name="Nobrega F."/>
            <person name="Rodrigues L."/>
            <person name="Saibo N.J.M."/>
            <person name="Varela M.C."/>
            <person name="Egas C."/>
            <person name="Matos J."/>
            <person name="Miguel C.M."/>
            <person name="Oliveira M.M."/>
            <person name="Ricardo C.P."/>
            <person name="Goncalves S."/>
        </authorList>
    </citation>
    <scope>NUCLEOTIDE SEQUENCE [LARGE SCALE GENOMIC DNA]</scope>
    <source>
        <strain evidence="7">cv. HL8</strain>
    </source>
</reference>
<dbReference type="Pfam" id="PF00182">
    <property type="entry name" value="Glyco_hydro_19"/>
    <property type="match status" value="1"/>
</dbReference>
<name>A0AAW0L6P7_QUESU</name>
<accession>A0AAW0L6P7</accession>
<keyword evidence="2" id="KW-0611">Plant defense</keyword>
<dbReference type="PANTHER" id="PTHR22595:SF96">
    <property type="entry name" value="CHITINASE"/>
    <property type="match status" value="1"/>
</dbReference>
<evidence type="ECO:0000313" key="7">
    <source>
        <dbReference type="Proteomes" id="UP000237347"/>
    </source>
</evidence>
<feature type="signal peptide" evidence="4">
    <location>
        <begin position="1"/>
        <end position="23"/>
    </location>
</feature>
<proteinExistence type="predicted"/>
<dbReference type="GO" id="GO:0016998">
    <property type="term" value="P:cell wall macromolecule catabolic process"/>
    <property type="evidence" value="ECO:0007669"/>
    <property type="project" value="InterPro"/>
</dbReference>
<evidence type="ECO:0000256" key="2">
    <source>
        <dbReference type="ARBA" id="ARBA00022821"/>
    </source>
</evidence>
<dbReference type="AlphaFoldDB" id="A0AAW0L6P7"/>
<evidence type="ECO:0000256" key="4">
    <source>
        <dbReference type="SAM" id="SignalP"/>
    </source>
</evidence>
<dbReference type="Gene3D" id="1.10.530.10">
    <property type="match status" value="1"/>
</dbReference>
<dbReference type="SUPFAM" id="SSF53955">
    <property type="entry name" value="Lysozyme-like"/>
    <property type="match status" value="1"/>
</dbReference>
<dbReference type="Proteomes" id="UP000237347">
    <property type="component" value="Unassembled WGS sequence"/>
</dbReference>
<sequence length="341" mass="38292">MEYKWSGPLTILLAFTLALLVNCHEYSSWNVAAAGSPIKACPHCHLHRTTPSPGSSGASFTSQQCNCNQGVPKGSTYNRGGPRCDGAVRDYLKTDQFENIFSNLTLLRLRPMQARDFWTTSLLSPPLLSTSPMALHNISMQSESRFFIWLFLVGNKLATMDQLAWGSCYNKKMNSNSNYCDEHYKKAYPCAPGVAYFGRGALPIYWNYNYGETGKDLKVDLLNHPEYIEQNATLAFQFAIWRWMMPIKKHQPSPHDVFLGTWRPTKNDTLAKRVSGFGTAMNVLYGDLVCGQGDNESMNNIISHYRYYLDIMGVGREEAGPQEVLCCAKQVAFNPSFSSPP</sequence>